<proteinExistence type="predicted"/>
<reference evidence="2" key="1">
    <citation type="submission" date="2023-10" db="EMBL/GenBank/DDBJ databases">
        <title>Genome assemblies of two species of porcelain crab, Petrolisthes cinctipes and Petrolisthes manimaculis (Anomura: Porcellanidae).</title>
        <authorList>
            <person name="Angst P."/>
        </authorList>
    </citation>
    <scope>NUCLEOTIDE SEQUENCE</scope>
    <source>
        <strain evidence="2">PB745_01</strain>
        <tissue evidence="2">Gill</tissue>
    </source>
</reference>
<evidence type="ECO:0000313" key="3">
    <source>
        <dbReference type="Proteomes" id="UP001286313"/>
    </source>
</evidence>
<keyword evidence="3" id="KW-1185">Reference proteome</keyword>
<feature type="region of interest" description="Disordered" evidence="1">
    <location>
        <begin position="46"/>
        <end position="68"/>
    </location>
</feature>
<evidence type="ECO:0000313" key="2">
    <source>
        <dbReference type="EMBL" id="KAK3876614.1"/>
    </source>
</evidence>
<protein>
    <submittedName>
        <fullName evidence="2">Uncharacterized protein</fullName>
    </submittedName>
</protein>
<name>A0AAE1FM64_PETCI</name>
<accession>A0AAE1FM64</accession>
<dbReference type="EMBL" id="JAWQEG010001797">
    <property type="protein sequence ID" value="KAK3876614.1"/>
    <property type="molecule type" value="Genomic_DNA"/>
</dbReference>
<evidence type="ECO:0000256" key="1">
    <source>
        <dbReference type="SAM" id="MobiDB-lite"/>
    </source>
</evidence>
<sequence length="80" mass="8920">MEIRNGERTGIYRGRPLNLREGKSIASKRGYLESTETRRVLAVLPHVHTPTEQPRSSSDNYPHPSFGIHITPGAAQVVVE</sequence>
<comment type="caution">
    <text evidence="2">The sequence shown here is derived from an EMBL/GenBank/DDBJ whole genome shotgun (WGS) entry which is preliminary data.</text>
</comment>
<dbReference type="Proteomes" id="UP001286313">
    <property type="component" value="Unassembled WGS sequence"/>
</dbReference>
<dbReference type="AlphaFoldDB" id="A0AAE1FM64"/>
<organism evidence="2 3">
    <name type="scientific">Petrolisthes cinctipes</name>
    <name type="common">Flat porcelain crab</name>
    <dbReference type="NCBI Taxonomy" id="88211"/>
    <lineage>
        <taxon>Eukaryota</taxon>
        <taxon>Metazoa</taxon>
        <taxon>Ecdysozoa</taxon>
        <taxon>Arthropoda</taxon>
        <taxon>Crustacea</taxon>
        <taxon>Multicrustacea</taxon>
        <taxon>Malacostraca</taxon>
        <taxon>Eumalacostraca</taxon>
        <taxon>Eucarida</taxon>
        <taxon>Decapoda</taxon>
        <taxon>Pleocyemata</taxon>
        <taxon>Anomura</taxon>
        <taxon>Galatheoidea</taxon>
        <taxon>Porcellanidae</taxon>
        <taxon>Petrolisthes</taxon>
    </lineage>
</organism>
<gene>
    <name evidence="2" type="ORF">Pcinc_018614</name>
</gene>
<feature type="compositionally biased region" description="Polar residues" evidence="1">
    <location>
        <begin position="50"/>
        <end position="60"/>
    </location>
</feature>